<proteinExistence type="predicted"/>
<organism evidence="1 2">
    <name type="scientific">Sphaerobolus stellatus (strain SS14)</name>
    <dbReference type="NCBI Taxonomy" id="990650"/>
    <lineage>
        <taxon>Eukaryota</taxon>
        <taxon>Fungi</taxon>
        <taxon>Dikarya</taxon>
        <taxon>Basidiomycota</taxon>
        <taxon>Agaricomycotina</taxon>
        <taxon>Agaricomycetes</taxon>
        <taxon>Phallomycetidae</taxon>
        <taxon>Geastrales</taxon>
        <taxon>Sphaerobolaceae</taxon>
        <taxon>Sphaerobolus</taxon>
    </lineage>
</organism>
<accession>A0A0C9U2S5</accession>
<gene>
    <name evidence="1" type="ORF">M422DRAFT_189755</name>
</gene>
<dbReference type="EMBL" id="KN837306">
    <property type="protein sequence ID" value="KIJ28434.1"/>
    <property type="molecule type" value="Genomic_DNA"/>
</dbReference>
<reference evidence="1 2" key="1">
    <citation type="submission" date="2014-06" db="EMBL/GenBank/DDBJ databases">
        <title>Evolutionary Origins and Diversification of the Mycorrhizal Mutualists.</title>
        <authorList>
            <consortium name="DOE Joint Genome Institute"/>
            <consortium name="Mycorrhizal Genomics Consortium"/>
            <person name="Kohler A."/>
            <person name="Kuo A."/>
            <person name="Nagy L.G."/>
            <person name="Floudas D."/>
            <person name="Copeland A."/>
            <person name="Barry K.W."/>
            <person name="Cichocki N."/>
            <person name="Veneault-Fourrey C."/>
            <person name="LaButti K."/>
            <person name="Lindquist E.A."/>
            <person name="Lipzen A."/>
            <person name="Lundell T."/>
            <person name="Morin E."/>
            <person name="Murat C."/>
            <person name="Riley R."/>
            <person name="Ohm R."/>
            <person name="Sun H."/>
            <person name="Tunlid A."/>
            <person name="Henrissat B."/>
            <person name="Grigoriev I.V."/>
            <person name="Hibbett D.S."/>
            <person name="Martin F."/>
        </authorList>
    </citation>
    <scope>NUCLEOTIDE SEQUENCE [LARGE SCALE GENOMIC DNA]</scope>
    <source>
        <strain evidence="1 2">SS14</strain>
    </source>
</reference>
<name>A0A0C9U2S5_SPHS4</name>
<dbReference type="Proteomes" id="UP000054279">
    <property type="component" value="Unassembled WGS sequence"/>
</dbReference>
<sequence>MKVQGVRMRTNGTLVVNAASDNVVNLIMHHSDTWTTTLAPGFSISMKTYSVVANFAPMEFEPEAENAKRILYTENRVVLETENDVVRIWWLNGKGQTQQTKKHSTLIISVNNVKVADNLIQCNITILGLICNVQKYIPIPVQCY</sequence>
<evidence type="ECO:0000313" key="2">
    <source>
        <dbReference type="Proteomes" id="UP000054279"/>
    </source>
</evidence>
<dbReference type="OrthoDB" id="4230923at2759"/>
<keyword evidence="2" id="KW-1185">Reference proteome</keyword>
<evidence type="ECO:0000313" key="1">
    <source>
        <dbReference type="EMBL" id="KIJ28434.1"/>
    </source>
</evidence>
<dbReference type="AlphaFoldDB" id="A0A0C9U2S5"/>
<dbReference type="HOGENOM" id="CLU_126152_0_0_1"/>
<protein>
    <submittedName>
        <fullName evidence="1">Uncharacterized protein</fullName>
    </submittedName>
</protein>